<name>T0H4S1_9SPHN</name>
<reference evidence="1 2" key="1">
    <citation type="journal article" date="2013" name="Genome Announc.">
        <title>Genome Sequence of Novosphingobium lindaniclasticum LE124T, Isolated from a Hexachlorocyclohexane Dumpsite.</title>
        <authorList>
            <person name="Saxena A."/>
            <person name="Nayyar N."/>
            <person name="Sangwan N."/>
            <person name="Kumari R."/>
            <person name="Khurana J.P."/>
            <person name="Lal R."/>
        </authorList>
    </citation>
    <scope>NUCLEOTIDE SEQUENCE [LARGE SCALE GENOMIC DNA]</scope>
    <source>
        <strain evidence="1 2">LE124</strain>
    </source>
</reference>
<dbReference type="EMBL" id="ATHL01000151">
    <property type="protein sequence ID" value="EQB07967.1"/>
    <property type="molecule type" value="Genomic_DNA"/>
</dbReference>
<organism evidence="1 2">
    <name type="scientific">Novosphingobium lindaniclasticum LE124</name>
    <dbReference type="NCBI Taxonomy" id="1096930"/>
    <lineage>
        <taxon>Bacteria</taxon>
        <taxon>Pseudomonadati</taxon>
        <taxon>Pseudomonadota</taxon>
        <taxon>Alphaproteobacteria</taxon>
        <taxon>Sphingomonadales</taxon>
        <taxon>Sphingomonadaceae</taxon>
        <taxon>Novosphingobium</taxon>
    </lineage>
</organism>
<evidence type="ECO:0000313" key="1">
    <source>
        <dbReference type="EMBL" id="EQB07967.1"/>
    </source>
</evidence>
<accession>T0H4S1</accession>
<dbReference type="AlphaFoldDB" id="T0H4S1"/>
<dbReference type="PATRIC" id="fig|1096930.3.peg.4294"/>
<comment type="caution">
    <text evidence="1">The sequence shown here is derived from an EMBL/GenBank/DDBJ whole genome shotgun (WGS) entry which is preliminary data.</text>
</comment>
<evidence type="ECO:0000313" key="2">
    <source>
        <dbReference type="Proteomes" id="UP000015527"/>
    </source>
</evidence>
<dbReference type="RefSeq" id="WP_021236034.1">
    <property type="nucleotide sequence ID" value="NZ_ATHL01000151.1"/>
</dbReference>
<gene>
    <name evidence="1" type="ORF">L284_21845</name>
</gene>
<keyword evidence="2" id="KW-1185">Reference proteome</keyword>
<proteinExistence type="predicted"/>
<dbReference type="Proteomes" id="UP000015527">
    <property type="component" value="Unassembled WGS sequence"/>
</dbReference>
<protein>
    <submittedName>
        <fullName evidence="1">Uncharacterized protein</fullName>
    </submittedName>
</protein>
<sequence>MSERDTPPAAGAQDINDLRFALAALAHDAGRVISSDHPAEPSTLAEVPGDVTSTLLTRAAGRRCCSPLRKAF</sequence>